<evidence type="ECO:0000313" key="2">
    <source>
        <dbReference type="EMBL" id="KRX96286.1"/>
    </source>
</evidence>
<organism evidence="2 3">
    <name type="scientific">Trichinella pseudospiralis</name>
    <name type="common">Parasitic roundworm</name>
    <dbReference type="NCBI Taxonomy" id="6337"/>
    <lineage>
        <taxon>Eukaryota</taxon>
        <taxon>Metazoa</taxon>
        <taxon>Ecdysozoa</taxon>
        <taxon>Nematoda</taxon>
        <taxon>Enoplea</taxon>
        <taxon>Dorylaimia</taxon>
        <taxon>Trichinellida</taxon>
        <taxon>Trichinellidae</taxon>
        <taxon>Trichinella</taxon>
    </lineage>
</organism>
<dbReference type="EMBL" id="JYDU01000045">
    <property type="protein sequence ID" value="KRX96286.1"/>
    <property type="molecule type" value="Genomic_DNA"/>
</dbReference>
<feature type="compositionally biased region" description="Polar residues" evidence="1">
    <location>
        <begin position="1"/>
        <end position="13"/>
    </location>
</feature>
<reference evidence="2 3" key="1">
    <citation type="submission" date="2015-01" db="EMBL/GenBank/DDBJ databases">
        <title>Evolution of Trichinella species and genotypes.</title>
        <authorList>
            <person name="Korhonen P.K."/>
            <person name="Edoardo P."/>
            <person name="Giuseppe L.R."/>
            <person name="Gasser R.B."/>
        </authorList>
    </citation>
    <scope>NUCLEOTIDE SEQUENCE [LARGE SCALE GENOMIC DNA]</scope>
    <source>
        <strain evidence="2">ISS141</strain>
    </source>
</reference>
<dbReference type="AlphaFoldDB" id="A0A0V0Y765"/>
<evidence type="ECO:0000256" key="1">
    <source>
        <dbReference type="SAM" id="MobiDB-lite"/>
    </source>
</evidence>
<feature type="region of interest" description="Disordered" evidence="1">
    <location>
        <begin position="1"/>
        <end position="29"/>
    </location>
</feature>
<accession>A0A0V0Y765</accession>
<sequence>MKQPSNQTSNTSGRAAIEHHYGAIKPTPTTTQDEAAFLLAGQQHNTNADAADQSANCDRSIFVAPPL</sequence>
<gene>
    <name evidence="2" type="ORF">T4E_5479</name>
</gene>
<comment type="caution">
    <text evidence="2">The sequence shown here is derived from an EMBL/GenBank/DDBJ whole genome shotgun (WGS) entry which is preliminary data.</text>
</comment>
<name>A0A0V0Y765_TRIPS</name>
<proteinExistence type="predicted"/>
<protein>
    <submittedName>
        <fullName evidence="2">Uncharacterized protein</fullName>
    </submittedName>
</protein>
<dbReference type="Proteomes" id="UP000054815">
    <property type="component" value="Unassembled WGS sequence"/>
</dbReference>
<evidence type="ECO:0000313" key="3">
    <source>
        <dbReference type="Proteomes" id="UP000054815"/>
    </source>
</evidence>